<dbReference type="Pfam" id="PF17103">
    <property type="entry name" value="Stealth_CR4"/>
    <property type="match status" value="1"/>
</dbReference>
<dbReference type="InterPro" id="IPR031358">
    <property type="entry name" value="Stealth_CR1"/>
</dbReference>
<evidence type="ECO:0000259" key="7">
    <source>
        <dbReference type="Pfam" id="PF17102"/>
    </source>
</evidence>
<evidence type="ECO:0000256" key="3">
    <source>
        <dbReference type="ARBA" id="ARBA00023169"/>
    </source>
</evidence>
<evidence type="ECO:0000259" key="6">
    <source>
        <dbReference type="Pfam" id="PF17101"/>
    </source>
</evidence>
<evidence type="ECO:0000256" key="1">
    <source>
        <dbReference type="ARBA" id="ARBA00007583"/>
    </source>
</evidence>
<keyword evidence="3" id="KW-0270">Exopolysaccharide synthesis</keyword>
<evidence type="ECO:0000256" key="2">
    <source>
        <dbReference type="ARBA" id="ARBA00022679"/>
    </source>
</evidence>
<feature type="domain" description="Stealth protein CR1 conserved region 1" evidence="6">
    <location>
        <begin position="296"/>
        <end position="318"/>
    </location>
</feature>
<dbReference type="InterPro" id="IPR021520">
    <property type="entry name" value="Stealth_CR2"/>
</dbReference>
<name>A0ABR7SHU0_9ACTN</name>
<accession>A0ABR7SHU0</accession>
<evidence type="ECO:0000256" key="4">
    <source>
        <dbReference type="SAM" id="MobiDB-lite"/>
    </source>
</evidence>
<feature type="region of interest" description="Disordered" evidence="4">
    <location>
        <begin position="1"/>
        <end position="25"/>
    </location>
</feature>
<evidence type="ECO:0000313" key="9">
    <source>
        <dbReference type="EMBL" id="MBC9713878.1"/>
    </source>
</evidence>
<gene>
    <name evidence="9" type="ORF">H9Y04_15010</name>
</gene>
<protein>
    <submittedName>
        <fullName evidence="9">Stealth family protein</fullName>
    </submittedName>
</protein>
<feature type="domain" description="Stealth protein CR3 conserved region 3" evidence="7">
    <location>
        <begin position="483"/>
        <end position="530"/>
    </location>
</feature>
<proteinExistence type="inferred from homology"/>
<sequence length="625" mass="69562">MTRSASDVTGARSNRPRSGTLTAGTVRNPEASWLLRLYRRTVPAPLRRGVAVRIPTEARARVKRRFAVVPSAPHLLGTVRASCLVHRYPGLSTGPDRAVRLVRGAPKAVLVRSAPSPLQARNFNEAEVCRALDAAGLDYFCVRGRSQSSAVVAVAAEDRAAARRALAGACRVLPGYVNAVDRTWHRRRVTRPGFERAAWRAVAGADVLRLTWYHSDPQGQLILGPKYGCEVEFWSGDGEMLVAPRPNRTADRVARAGTSMRVSDSLFTQLAPAGIPLPDVRTRREFSLPGPEDISFPIDVVYTWVDGRDPEWLRRRADCAGQAYHEESANAARYVSRDELRYSLRSLRQNAPWLRTVYLVTDDQVPAWLDTDAPRFRVLSHKEIFGDPSVLPTFNSHAIESQLHHIDGLSEHFLYLNDDVFLGRLTSPQDFFLANGLTKFFPSSVLIPPGPPNDQDVPVAAAGKNNRALIEAAFGTRIAQKMKHTPHALRRTVLYEIEERFAQQHQATAGSRFRGLNDLSIVSSLHHYYAFHTARAVPGHLRYAYLDLSHPGLGARLDTLLARRDRHVFCLNDTVSDEGEWDAQQTLITEFLGAYFPVPGAWELPAVVEQGDPWSQLAEPRRVVA</sequence>
<feature type="domain" description="Stealth protein CR4 conserved region 4" evidence="8">
    <location>
        <begin position="558"/>
        <end position="606"/>
    </location>
</feature>
<dbReference type="InterPro" id="IPR031357">
    <property type="entry name" value="Stealth_CR3"/>
</dbReference>
<organism evidence="9 10">
    <name type="scientific">Streptomyces polyasparticus</name>
    <dbReference type="NCBI Taxonomy" id="2767826"/>
    <lineage>
        <taxon>Bacteria</taxon>
        <taxon>Bacillati</taxon>
        <taxon>Actinomycetota</taxon>
        <taxon>Actinomycetes</taxon>
        <taxon>Kitasatosporales</taxon>
        <taxon>Streptomycetaceae</taxon>
        <taxon>Streptomyces</taxon>
    </lineage>
</organism>
<feature type="domain" description="Stealth protein CR2 conserved region 2" evidence="5">
    <location>
        <begin position="333"/>
        <end position="439"/>
    </location>
</feature>
<keyword evidence="2" id="KW-0808">Transferase</keyword>
<dbReference type="InterPro" id="IPR047141">
    <property type="entry name" value="Stealth"/>
</dbReference>
<feature type="compositionally biased region" description="Polar residues" evidence="4">
    <location>
        <begin position="16"/>
        <end position="25"/>
    </location>
</feature>
<dbReference type="Proteomes" id="UP000642284">
    <property type="component" value="Unassembled WGS sequence"/>
</dbReference>
<dbReference type="Pfam" id="PF17101">
    <property type="entry name" value="Stealth_CR1"/>
    <property type="match status" value="1"/>
</dbReference>
<dbReference type="PANTHER" id="PTHR24045:SF0">
    <property type="entry name" value="N-ACETYLGLUCOSAMINE-1-PHOSPHOTRANSFERASE SUBUNITS ALPHA_BETA"/>
    <property type="match status" value="1"/>
</dbReference>
<dbReference type="EMBL" id="JACTVJ010000006">
    <property type="protein sequence ID" value="MBC9713878.1"/>
    <property type="molecule type" value="Genomic_DNA"/>
</dbReference>
<dbReference type="PANTHER" id="PTHR24045">
    <property type="match status" value="1"/>
</dbReference>
<evidence type="ECO:0000259" key="5">
    <source>
        <dbReference type="Pfam" id="PF11380"/>
    </source>
</evidence>
<evidence type="ECO:0000313" key="10">
    <source>
        <dbReference type="Proteomes" id="UP000642284"/>
    </source>
</evidence>
<comment type="similarity">
    <text evidence="1">Belongs to the stealth family.</text>
</comment>
<dbReference type="InterPro" id="IPR031356">
    <property type="entry name" value="Stealth_CR4"/>
</dbReference>
<dbReference type="Pfam" id="PF17102">
    <property type="entry name" value="Stealth_CR3"/>
    <property type="match status" value="1"/>
</dbReference>
<dbReference type="Pfam" id="PF11380">
    <property type="entry name" value="Stealth_CR2"/>
    <property type="match status" value="1"/>
</dbReference>
<reference evidence="9 10" key="1">
    <citation type="submission" date="2020-08" db="EMBL/GenBank/DDBJ databases">
        <title>Genemic of Streptomyces polyaspartic.</title>
        <authorList>
            <person name="Liu W."/>
        </authorList>
    </citation>
    <scope>NUCLEOTIDE SEQUENCE [LARGE SCALE GENOMIC DNA]</scope>
    <source>
        <strain evidence="9 10">TRM66268-LWL</strain>
    </source>
</reference>
<evidence type="ECO:0000259" key="8">
    <source>
        <dbReference type="Pfam" id="PF17103"/>
    </source>
</evidence>
<keyword evidence="10" id="KW-1185">Reference proteome</keyword>
<comment type="caution">
    <text evidence="9">The sequence shown here is derived from an EMBL/GenBank/DDBJ whole genome shotgun (WGS) entry which is preliminary data.</text>
</comment>